<dbReference type="AlphaFoldDB" id="A0A8D4UTJ4"/>
<proteinExistence type="predicted"/>
<name>A0A8D4UTJ4_9FIRM</name>
<dbReference type="EMBL" id="AP019697">
    <property type="protein sequence ID" value="BBK24392.1"/>
    <property type="molecule type" value="Genomic_DNA"/>
</dbReference>
<evidence type="ECO:0000313" key="1">
    <source>
        <dbReference type="EMBL" id="BBK24392.1"/>
    </source>
</evidence>
<reference evidence="2" key="1">
    <citation type="submission" date="2019-05" db="EMBL/GenBank/DDBJ databases">
        <title>Complete genome sequencing of Dialister sp. strain 5BBH33.</title>
        <authorList>
            <person name="Sakamoto M."/>
            <person name="Murakami T."/>
            <person name="Mori H."/>
        </authorList>
    </citation>
    <scope>NUCLEOTIDE SEQUENCE [LARGE SCALE GENOMIC DNA]</scope>
    <source>
        <strain evidence="2">5BBH33</strain>
    </source>
</reference>
<dbReference type="GeneID" id="92715553"/>
<accession>A0A8D4UTJ4</accession>
<dbReference type="Proteomes" id="UP000320585">
    <property type="component" value="Chromosome"/>
</dbReference>
<gene>
    <name evidence="1" type="ORF">Dia5BBH33_03270</name>
</gene>
<sequence>MRDGIPELKNVRVTSENKNAFKAPAGSEVREEVTIRRNGRISVKRFAYKKTKSEKEPVLKVKSEEDFQIPGKRAKELLFEYQRIFSMHPEREPVRGDEIWEVKLQLEDGTKWTETGFAEARDSFARFLDGLTRKMLRRRDFRLFTGSDE</sequence>
<dbReference type="RefSeq" id="WP_108850013.1">
    <property type="nucleotide sequence ID" value="NZ_AP019697.1"/>
</dbReference>
<evidence type="ECO:0000313" key="2">
    <source>
        <dbReference type="Proteomes" id="UP000320585"/>
    </source>
</evidence>
<dbReference type="KEGG" id="dho:Dia5BBH33_03270"/>
<protein>
    <submittedName>
        <fullName evidence="1">Uncharacterized protein</fullName>
    </submittedName>
</protein>
<organism evidence="1 2">
    <name type="scientific">Dialister hominis</name>
    <dbReference type="NCBI Taxonomy" id="2582419"/>
    <lineage>
        <taxon>Bacteria</taxon>
        <taxon>Bacillati</taxon>
        <taxon>Bacillota</taxon>
        <taxon>Negativicutes</taxon>
        <taxon>Veillonellales</taxon>
        <taxon>Veillonellaceae</taxon>
        <taxon>Dialister</taxon>
    </lineage>
</organism>
<keyword evidence="2" id="KW-1185">Reference proteome</keyword>